<dbReference type="Pfam" id="PF05354">
    <property type="entry name" value="Phage_attach"/>
    <property type="match status" value="1"/>
</dbReference>
<dbReference type="Proteomes" id="UP001163255">
    <property type="component" value="Chromosome"/>
</dbReference>
<gene>
    <name evidence="1" type="ORF">NX720_15285</name>
</gene>
<reference evidence="1" key="1">
    <citation type="submission" date="2022-10" db="EMBL/GenBank/DDBJ databases">
        <title>Completed Genome Sequence of two octocoral isolated bacterium, Endozoicomonas euniceicola EF212T and Endozoicomonas gorgoniicola PS125T.</title>
        <authorList>
            <person name="Chiou Y.-J."/>
            <person name="Chen Y.-H."/>
        </authorList>
    </citation>
    <scope>NUCLEOTIDE SEQUENCE</scope>
    <source>
        <strain evidence="1">EF212</strain>
    </source>
</reference>
<dbReference type="RefSeq" id="WP_262595662.1">
    <property type="nucleotide sequence ID" value="NZ_CP103300.1"/>
</dbReference>
<dbReference type="EMBL" id="CP103300">
    <property type="protein sequence ID" value="UYM14260.1"/>
    <property type="molecule type" value="Genomic_DNA"/>
</dbReference>
<proteinExistence type="predicted"/>
<dbReference type="SUPFAM" id="SSF69279">
    <property type="entry name" value="Phage tail proteins"/>
    <property type="match status" value="1"/>
</dbReference>
<organism evidence="1 2">
    <name type="scientific">Endozoicomonas euniceicola</name>
    <dbReference type="NCBI Taxonomy" id="1234143"/>
    <lineage>
        <taxon>Bacteria</taxon>
        <taxon>Pseudomonadati</taxon>
        <taxon>Pseudomonadota</taxon>
        <taxon>Gammaproteobacteria</taxon>
        <taxon>Oceanospirillales</taxon>
        <taxon>Endozoicomonadaceae</taxon>
        <taxon>Endozoicomonas</taxon>
    </lineage>
</organism>
<sequence>MSHFDWEDLDDFLNDDEFAAVAFFHTAQGEKRVHGIFDNAFLLAETGEVDIETTQPRFTCKASDTGLIERGQDVDIEGEPFSVLTVEPDGTGLAVVVLSNE</sequence>
<dbReference type="InterPro" id="IPR053734">
    <property type="entry name" value="Phage_Head-Tail_Connect_sf"/>
</dbReference>
<evidence type="ECO:0000313" key="1">
    <source>
        <dbReference type="EMBL" id="UYM14260.1"/>
    </source>
</evidence>
<dbReference type="Gene3D" id="2.40.10.180">
    <property type="entry name" value="Phage tail proteins"/>
    <property type="match status" value="1"/>
</dbReference>
<protein>
    <submittedName>
        <fullName evidence="1">Head-tail joining protein</fullName>
    </submittedName>
</protein>
<accession>A0ABY6GNG0</accession>
<name>A0ABY6GNG0_9GAMM</name>
<dbReference type="InterPro" id="IPR008018">
    <property type="entry name" value="Phage_tail_attach_FII"/>
</dbReference>
<evidence type="ECO:0000313" key="2">
    <source>
        <dbReference type="Proteomes" id="UP001163255"/>
    </source>
</evidence>
<keyword evidence="2" id="KW-1185">Reference proteome</keyword>